<dbReference type="EnsemblPlants" id="Kaladp0057s0122.1.v1.1">
    <property type="protein sequence ID" value="Kaladp0057s0122.1.v1.1.CDS.1"/>
    <property type="gene ID" value="Kaladp0057s0122.v1.1"/>
</dbReference>
<reference evidence="1" key="1">
    <citation type="submission" date="2021-01" db="UniProtKB">
        <authorList>
            <consortium name="EnsemblPlants"/>
        </authorList>
    </citation>
    <scope>IDENTIFICATION</scope>
</reference>
<name>A0A7N0U8Z6_KALFE</name>
<dbReference type="Gramene" id="Kaladp0057s0122.1.v1.1">
    <property type="protein sequence ID" value="Kaladp0057s0122.1.v1.1.CDS.1"/>
    <property type="gene ID" value="Kaladp0057s0122.v1.1"/>
</dbReference>
<dbReference type="AlphaFoldDB" id="A0A7N0U8Z6"/>
<dbReference type="Proteomes" id="UP000594263">
    <property type="component" value="Unplaced"/>
</dbReference>
<accession>A0A7N0U8Z6</accession>
<evidence type="ECO:0000313" key="1">
    <source>
        <dbReference type="EnsemblPlants" id="Kaladp0057s0122.1.v1.1.CDS.1"/>
    </source>
</evidence>
<sequence>MFKSNNSKTSKRDKVMHNFSCLLMSLLRVFSVSTILTKLLSRSLSLPVYIERIEAGLFHHHSNTHLRNSEVIDTAKWPTQFQCLTNSFPSLCVCSTSAFFAALQVLL</sequence>
<organism evidence="1 2">
    <name type="scientific">Kalanchoe fedtschenkoi</name>
    <name type="common">Lavender scallops</name>
    <name type="synonym">South American air plant</name>
    <dbReference type="NCBI Taxonomy" id="63787"/>
    <lineage>
        <taxon>Eukaryota</taxon>
        <taxon>Viridiplantae</taxon>
        <taxon>Streptophyta</taxon>
        <taxon>Embryophyta</taxon>
        <taxon>Tracheophyta</taxon>
        <taxon>Spermatophyta</taxon>
        <taxon>Magnoliopsida</taxon>
        <taxon>eudicotyledons</taxon>
        <taxon>Gunneridae</taxon>
        <taxon>Pentapetalae</taxon>
        <taxon>Saxifragales</taxon>
        <taxon>Crassulaceae</taxon>
        <taxon>Kalanchoe</taxon>
    </lineage>
</organism>
<evidence type="ECO:0000313" key="2">
    <source>
        <dbReference type="Proteomes" id="UP000594263"/>
    </source>
</evidence>
<proteinExistence type="predicted"/>
<protein>
    <submittedName>
        <fullName evidence="1">Uncharacterized protein</fullName>
    </submittedName>
</protein>
<keyword evidence="2" id="KW-1185">Reference proteome</keyword>